<evidence type="ECO:0000256" key="1">
    <source>
        <dbReference type="ARBA" id="ARBA00022801"/>
    </source>
</evidence>
<dbReference type="Gene3D" id="1.10.3210.10">
    <property type="entry name" value="Hypothetical protein af1432"/>
    <property type="match status" value="1"/>
</dbReference>
<accession>A0ABW6A4W3</accession>
<dbReference type="PANTHER" id="PTHR11373:SF32">
    <property type="entry name" value="DEOXYGUANOSINETRIPHOSPHATE TRIPHOSPHOHYDROLASE"/>
    <property type="match status" value="1"/>
</dbReference>
<dbReference type="InterPro" id="IPR027432">
    <property type="entry name" value="dGTP_triphosphohydrolase_C"/>
</dbReference>
<gene>
    <name evidence="3" type="primary">dgt</name>
    <name evidence="3" type="ORF">ACFS6H_11720</name>
</gene>
<comment type="caution">
    <text evidence="3">The sequence shown here is derived from an EMBL/GenBank/DDBJ whole genome shotgun (WGS) entry which is preliminary data.</text>
</comment>
<dbReference type="Gene3D" id="1.10.3410.10">
    <property type="entry name" value="putative deoxyguanosinetriphosphate triphosphohydrolase like domain"/>
    <property type="match status" value="1"/>
</dbReference>
<dbReference type="SMART" id="SM00471">
    <property type="entry name" value="HDc"/>
    <property type="match status" value="1"/>
</dbReference>
<dbReference type="SUPFAM" id="SSF109604">
    <property type="entry name" value="HD-domain/PDEase-like"/>
    <property type="match status" value="1"/>
</dbReference>
<dbReference type="InterPro" id="IPR006261">
    <property type="entry name" value="dGTPase"/>
</dbReference>
<feature type="domain" description="HD/PDEase" evidence="2">
    <location>
        <begin position="57"/>
        <end position="263"/>
    </location>
</feature>
<organism evidence="3 4">
    <name type="scientific">Terrimonas rubra</name>
    <dbReference type="NCBI Taxonomy" id="1035890"/>
    <lineage>
        <taxon>Bacteria</taxon>
        <taxon>Pseudomonadati</taxon>
        <taxon>Bacteroidota</taxon>
        <taxon>Chitinophagia</taxon>
        <taxon>Chitinophagales</taxon>
        <taxon>Chitinophagaceae</taxon>
        <taxon>Terrimonas</taxon>
    </lineage>
</organism>
<dbReference type="InterPro" id="IPR050135">
    <property type="entry name" value="dGTPase-like"/>
</dbReference>
<dbReference type="RefSeq" id="WP_386098626.1">
    <property type="nucleotide sequence ID" value="NZ_JBHUOZ010000003.1"/>
</dbReference>
<reference evidence="4" key="1">
    <citation type="journal article" date="2019" name="Int. J. Syst. Evol. Microbiol.">
        <title>The Global Catalogue of Microorganisms (GCM) 10K type strain sequencing project: providing services to taxonomists for standard genome sequencing and annotation.</title>
        <authorList>
            <consortium name="The Broad Institute Genomics Platform"/>
            <consortium name="The Broad Institute Genome Sequencing Center for Infectious Disease"/>
            <person name="Wu L."/>
            <person name="Ma J."/>
        </authorList>
    </citation>
    <scope>NUCLEOTIDE SEQUENCE [LARGE SCALE GENOMIC DNA]</scope>
    <source>
        <strain evidence="4">KCTC 23299</strain>
    </source>
</reference>
<dbReference type="EMBL" id="JBHUOZ010000003">
    <property type="protein sequence ID" value="MFD2920384.1"/>
    <property type="molecule type" value="Genomic_DNA"/>
</dbReference>
<keyword evidence="4" id="KW-1185">Reference proteome</keyword>
<dbReference type="Proteomes" id="UP001597511">
    <property type="component" value="Unassembled WGS sequence"/>
</dbReference>
<protein>
    <submittedName>
        <fullName evidence="3">dGTP triphosphohydrolase</fullName>
    </submittedName>
</protein>
<evidence type="ECO:0000313" key="3">
    <source>
        <dbReference type="EMBL" id="MFD2920384.1"/>
    </source>
</evidence>
<proteinExistence type="predicted"/>
<keyword evidence="1" id="KW-0378">Hydrolase</keyword>
<dbReference type="InterPro" id="IPR003607">
    <property type="entry name" value="HD/PDEase_dom"/>
</dbReference>
<evidence type="ECO:0000313" key="4">
    <source>
        <dbReference type="Proteomes" id="UP001597511"/>
    </source>
</evidence>
<dbReference type="PANTHER" id="PTHR11373">
    <property type="entry name" value="DEOXYNUCLEOSIDE TRIPHOSPHATE TRIPHOSPHOHYDROLASE"/>
    <property type="match status" value="1"/>
</dbReference>
<dbReference type="InterPro" id="IPR026875">
    <property type="entry name" value="PHydrolase_assoc_dom"/>
</dbReference>
<name>A0ABW6A4W3_9BACT</name>
<dbReference type="Pfam" id="PF13286">
    <property type="entry name" value="HD_assoc"/>
    <property type="match status" value="1"/>
</dbReference>
<dbReference type="InterPro" id="IPR023293">
    <property type="entry name" value="dGTP_triP_hydro_central_sf"/>
</dbReference>
<evidence type="ECO:0000259" key="2">
    <source>
        <dbReference type="SMART" id="SM00471"/>
    </source>
</evidence>
<dbReference type="Gene3D" id="1.10.3550.10">
    <property type="entry name" value="eoxyguanosinetriphosphate triphosphohydrolase domain-like"/>
    <property type="match status" value="1"/>
</dbReference>
<dbReference type="NCBIfam" id="TIGR01353">
    <property type="entry name" value="dGTP_triPase"/>
    <property type="match status" value="1"/>
</dbReference>
<sequence length="452" mass="51523">MDLNKLYSYKRTGKKSISVSADPRSEFQRDFDRIIFSSAFRRLQNKTQVFPLPGSVFVHNRLTHSLEVASVGRSLGSLVGQVIYNRFKNDLSEESRDFYRYSLNDVIASASLCHDIGNPAFGHSGEDAIASYFKKDAHGIRPQFSNEEWNDLVNFEGNANAIRVLTQQQNGKSEGGLLLTYSTLSAIAKYPCESVAKDKSFIHRKKFGFFQAEKETFRDVAEETRMVKLGDNPLIYQRHPFVWLVEAADDICYHIIDFEDAHRLGIVEHTECLETLKNLVLQFDDRHKIETTLNGITDKNAKISYLRAKSISALTMRTKEVYENNIEEFLNGRFTKSLLDVINEETGALNGIVEFSVKNIYNNRNVVEIENAGYNVMYELLSHFIPPILTHKGSREKSDDKAIKLLPPAFNYEGDTPYKRVLGVVDYISGMTDNYATDLYKRIKGIEIGMKI</sequence>